<feature type="compositionally biased region" description="Polar residues" evidence="4">
    <location>
        <begin position="313"/>
        <end position="332"/>
    </location>
</feature>
<dbReference type="SMART" id="SM00338">
    <property type="entry name" value="BRLZ"/>
    <property type="match status" value="1"/>
</dbReference>
<dbReference type="PANTHER" id="PTHR40621:SF6">
    <property type="entry name" value="AP-1-LIKE TRANSCRIPTION FACTOR YAP1-RELATED"/>
    <property type="match status" value="1"/>
</dbReference>
<feature type="compositionally biased region" description="Polar residues" evidence="4">
    <location>
        <begin position="66"/>
        <end position="84"/>
    </location>
</feature>
<feature type="compositionally biased region" description="Low complexity" evidence="4">
    <location>
        <begin position="395"/>
        <end position="409"/>
    </location>
</feature>
<feature type="compositionally biased region" description="Polar residues" evidence="4">
    <location>
        <begin position="23"/>
        <end position="52"/>
    </location>
</feature>
<feature type="region of interest" description="Disordered" evidence="4">
    <location>
        <begin position="1"/>
        <end position="54"/>
    </location>
</feature>
<feature type="compositionally biased region" description="Basic and acidic residues" evidence="4">
    <location>
        <begin position="176"/>
        <end position="210"/>
    </location>
</feature>
<evidence type="ECO:0000256" key="2">
    <source>
        <dbReference type="ARBA" id="ARBA00004496"/>
    </source>
</evidence>
<name>A0ABR4AXF1_9LECA</name>
<dbReference type="Gene3D" id="1.20.5.170">
    <property type="match status" value="1"/>
</dbReference>
<evidence type="ECO:0000256" key="3">
    <source>
        <dbReference type="ARBA" id="ARBA00023242"/>
    </source>
</evidence>
<keyword evidence="7" id="KW-1185">Reference proteome</keyword>
<evidence type="ECO:0000256" key="1">
    <source>
        <dbReference type="ARBA" id="ARBA00004123"/>
    </source>
</evidence>
<comment type="subcellular location">
    <subcellularLocation>
        <location evidence="2">Cytoplasm</location>
    </subcellularLocation>
    <subcellularLocation>
        <location evidence="1">Nucleus</location>
    </subcellularLocation>
</comment>
<evidence type="ECO:0000256" key="4">
    <source>
        <dbReference type="SAM" id="MobiDB-lite"/>
    </source>
</evidence>
<feature type="compositionally biased region" description="Basic and acidic residues" evidence="4">
    <location>
        <begin position="138"/>
        <end position="150"/>
    </location>
</feature>
<organism evidence="6 7">
    <name type="scientific">Lepraria finkii</name>
    <dbReference type="NCBI Taxonomy" id="1340010"/>
    <lineage>
        <taxon>Eukaryota</taxon>
        <taxon>Fungi</taxon>
        <taxon>Dikarya</taxon>
        <taxon>Ascomycota</taxon>
        <taxon>Pezizomycotina</taxon>
        <taxon>Lecanoromycetes</taxon>
        <taxon>OSLEUM clade</taxon>
        <taxon>Lecanoromycetidae</taxon>
        <taxon>Lecanorales</taxon>
        <taxon>Lecanorineae</taxon>
        <taxon>Stereocaulaceae</taxon>
        <taxon>Lepraria</taxon>
    </lineage>
</organism>
<feature type="region of interest" description="Disordered" evidence="4">
    <location>
        <begin position="224"/>
        <end position="250"/>
    </location>
</feature>
<accession>A0ABR4AXF1</accession>
<reference evidence="6 7" key="1">
    <citation type="submission" date="2024-09" db="EMBL/GenBank/DDBJ databases">
        <title>Rethinking Asexuality: The Enigmatic Case of Functional Sexual Genes in Lepraria (Stereocaulaceae).</title>
        <authorList>
            <person name="Doellman M."/>
            <person name="Sun Y."/>
            <person name="Barcenas-Pena A."/>
            <person name="Lumbsch H.T."/>
            <person name="Grewe F."/>
        </authorList>
    </citation>
    <scope>NUCLEOTIDE SEQUENCE [LARGE SCALE GENOMIC DNA]</scope>
    <source>
        <strain evidence="6 7">Grewe 0041</strain>
    </source>
</reference>
<keyword evidence="3" id="KW-0539">Nucleus</keyword>
<gene>
    <name evidence="6" type="ORF">ABVK25_009898</name>
</gene>
<evidence type="ECO:0000259" key="5">
    <source>
        <dbReference type="PROSITE" id="PS50217"/>
    </source>
</evidence>
<feature type="region of interest" description="Disordered" evidence="4">
    <location>
        <begin position="66"/>
        <end position="210"/>
    </location>
</feature>
<feature type="compositionally biased region" description="Polar residues" evidence="4">
    <location>
        <begin position="268"/>
        <end position="294"/>
    </location>
</feature>
<dbReference type="InterPro" id="IPR050936">
    <property type="entry name" value="AP-1-like"/>
</dbReference>
<dbReference type="Pfam" id="PF08601">
    <property type="entry name" value="PAP1"/>
    <property type="match status" value="1"/>
</dbReference>
<dbReference type="EMBL" id="JBHFEH010000057">
    <property type="protein sequence ID" value="KAL2049803.1"/>
    <property type="molecule type" value="Genomic_DNA"/>
</dbReference>
<dbReference type="PROSITE" id="PS00036">
    <property type="entry name" value="BZIP_BASIC"/>
    <property type="match status" value="1"/>
</dbReference>
<dbReference type="PROSITE" id="PS50217">
    <property type="entry name" value="BZIP"/>
    <property type="match status" value="1"/>
</dbReference>
<feature type="compositionally biased region" description="Polar residues" evidence="4">
    <location>
        <begin position="415"/>
        <end position="426"/>
    </location>
</feature>
<comment type="caution">
    <text evidence="6">The sequence shown here is derived from an EMBL/GenBank/DDBJ whole genome shotgun (WGS) entry which is preliminary data.</text>
</comment>
<dbReference type="SUPFAM" id="SSF57959">
    <property type="entry name" value="Leucine zipper domain"/>
    <property type="match status" value="1"/>
</dbReference>
<evidence type="ECO:0000313" key="7">
    <source>
        <dbReference type="Proteomes" id="UP001590951"/>
    </source>
</evidence>
<protein>
    <recommendedName>
        <fullName evidence="5">BZIP domain-containing protein</fullName>
    </recommendedName>
</protein>
<dbReference type="InterPro" id="IPR023167">
    <property type="entry name" value="Yap1_redox_dom_sf"/>
</dbReference>
<dbReference type="Gene3D" id="1.10.238.100">
    <property type="entry name" value="YAP1 redox domain. Chain B"/>
    <property type="match status" value="1"/>
</dbReference>
<dbReference type="InterPro" id="IPR013910">
    <property type="entry name" value="TF_PAP1"/>
</dbReference>
<dbReference type="Pfam" id="PF00170">
    <property type="entry name" value="bZIP_1"/>
    <property type="match status" value="1"/>
</dbReference>
<feature type="domain" description="BZIP" evidence="5">
    <location>
        <begin position="160"/>
        <end position="223"/>
    </location>
</feature>
<evidence type="ECO:0000313" key="6">
    <source>
        <dbReference type="EMBL" id="KAL2049803.1"/>
    </source>
</evidence>
<sequence>MNGTAFGPDLSLTPSQEGLLHTALSSNNPTKSSSQTASTRPAANARSSSDQKYNAGFAMANGASMYTSPIQQTPGSGQLSNFDESPSFLDYDLDDGNFDWDNSGDRLFGDLPGTEFNDDGEHHDKRKASSGEDDEEEGSSKRREGNDKGAKKPGRKPLTGEPTTKRKAQNRAAQRAFRERKERHLKDLETKVEELEKTSETTNHENGRLRAQVEKLNMELKEYRKRLSLSSSGASHSPPQSATRSSYNSNRNDFQFAFPKFGDLPGSFMNNGSIAKTTSPPFAGQRSASASSFSLPGFTRKPSSDSASSKSPINLNGITASPQTYQRSSNSFDSNKFGELSGLFSPSILENASRSSSADYVSYPSNQTASLNGLARPGSISSPNGRAHMANGWHASSASITNSPASSMSHALDSSCGTTPESSADSPDNRKSSEGNLQTIKEEAKSQSNSGAASNMMKSPAADINGIDWFAQQNGGQFDPVLFGDYRDPQDNILNNNAFGDFFNDAFPTQDFSSPYNTGDFVSPPAKQDLMQQVDKQKEGSPLEVVPEDEAGQFIACDKLRDRVQASKKAQSGHVDMDDLCTQLKSKAKCSGKGTVIAEKDVDAILGPASPAPAESNDFLKMFS</sequence>
<dbReference type="InterPro" id="IPR046347">
    <property type="entry name" value="bZIP_sf"/>
</dbReference>
<proteinExistence type="predicted"/>
<feature type="compositionally biased region" description="Basic and acidic residues" evidence="4">
    <location>
        <begin position="119"/>
        <end position="130"/>
    </location>
</feature>
<feature type="compositionally biased region" description="Low complexity" evidence="4">
    <location>
        <begin position="228"/>
        <end position="242"/>
    </location>
</feature>
<dbReference type="Proteomes" id="UP001590951">
    <property type="component" value="Unassembled WGS sequence"/>
</dbReference>
<feature type="region of interest" description="Disordered" evidence="4">
    <location>
        <begin position="268"/>
        <end position="332"/>
    </location>
</feature>
<dbReference type="InterPro" id="IPR004827">
    <property type="entry name" value="bZIP"/>
</dbReference>
<dbReference type="PANTHER" id="PTHR40621">
    <property type="entry name" value="TRANSCRIPTION FACTOR KAPC-RELATED"/>
    <property type="match status" value="1"/>
</dbReference>
<feature type="region of interest" description="Disordered" evidence="4">
    <location>
        <begin position="368"/>
        <end position="435"/>
    </location>
</feature>
<dbReference type="SUPFAM" id="SSF111430">
    <property type="entry name" value="YAP1 redox domain"/>
    <property type="match status" value="1"/>
</dbReference>
<dbReference type="CDD" id="cd14688">
    <property type="entry name" value="bZIP_YAP"/>
    <property type="match status" value="1"/>
</dbReference>